<organism evidence="2 3">
    <name type="scientific">Acorus calamus</name>
    <name type="common">Sweet flag</name>
    <dbReference type="NCBI Taxonomy" id="4465"/>
    <lineage>
        <taxon>Eukaryota</taxon>
        <taxon>Viridiplantae</taxon>
        <taxon>Streptophyta</taxon>
        <taxon>Embryophyta</taxon>
        <taxon>Tracheophyta</taxon>
        <taxon>Spermatophyta</taxon>
        <taxon>Magnoliopsida</taxon>
        <taxon>Liliopsida</taxon>
        <taxon>Acoraceae</taxon>
        <taxon>Acorus</taxon>
    </lineage>
</organism>
<accession>A0AAV9F5U8</accession>
<dbReference type="AlphaFoldDB" id="A0AAV9F5U8"/>
<evidence type="ECO:0000313" key="2">
    <source>
        <dbReference type="EMBL" id="KAK1321072.1"/>
    </source>
</evidence>
<feature type="transmembrane region" description="Helical" evidence="1">
    <location>
        <begin position="61"/>
        <end position="84"/>
    </location>
</feature>
<keyword evidence="3" id="KW-1185">Reference proteome</keyword>
<dbReference type="EMBL" id="JAUJYO010000003">
    <property type="protein sequence ID" value="KAK1321072.1"/>
    <property type="molecule type" value="Genomic_DNA"/>
</dbReference>
<dbReference type="Proteomes" id="UP001180020">
    <property type="component" value="Unassembled WGS sequence"/>
</dbReference>
<comment type="caution">
    <text evidence="2">The sequence shown here is derived from an EMBL/GenBank/DDBJ whole genome shotgun (WGS) entry which is preliminary data.</text>
</comment>
<name>A0AAV9F5U8_ACOCL</name>
<gene>
    <name evidence="2" type="ORF">QJS10_CPA03g01442</name>
</gene>
<keyword evidence="1" id="KW-0472">Membrane</keyword>
<reference evidence="2" key="1">
    <citation type="journal article" date="2023" name="Nat. Commun.">
        <title>Diploid and tetraploid genomes of Acorus and the evolution of monocots.</title>
        <authorList>
            <person name="Ma L."/>
            <person name="Liu K.W."/>
            <person name="Li Z."/>
            <person name="Hsiao Y.Y."/>
            <person name="Qi Y."/>
            <person name="Fu T."/>
            <person name="Tang G.D."/>
            <person name="Zhang D."/>
            <person name="Sun W.H."/>
            <person name="Liu D.K."/>
            <person name="Li Y."/>
            <person name="Chen G.Z."/>
            <person name="Liu X.D."/>
            <person name="Liao X.Y."/>
            <person name="Jiang Y.T."/>
            <person name="Yu X."/>
            <person name="Hao Y."/>
            <person name="Huang J."/>
            <person name="Zhao X.W."/>
            <person name="Ke S."/>
            <person name="Chen Y.Y."/>
            <person name="Wu W.L."/>
            <person name="Hsu J.L."/>
            <person name="Lin Y.F."/>
            <person name="Huang M.D."/>
            <person name="Li C.Y."/>
            <person name="Huang L."/>
            <person name="Wang Z.W."/>
            <person name="Zhao X."/>
            <person name="Zhong W.Y."/>
            <person name="Peng D.H."/>
            <person name="Ahmad S."/>
            <person name="Lan S."/>
            <person name="Zhang J.S."/>
            <person name="Tsai W.C."/>
            <person name="Van de Peer Y."/>
            <person name="Liu Z.J."/>
        </authorList>
    </citation>
    <scope>NUCLEOTIDE SEQUENCE</scope>
    <source>
        <strain evidence="2">CP</strain>
    </source>
</reference>
<reference evidence="2" key="2">
    <citation type="submission" date="2023-06" db="EMBL/GenBank/DDBJ databases">
        <authorList>
            <person name="Ma L."/>
            <person name="Liu K.-W."/>
            <person name="Li Z."/>
            <person name="Hsiao Y.-Y."/>
            <person name="Qi Y."/>
            <person name="Fu T."/>
            <person name="Tang G."/>
            <person name="Zhang D."/>
            <person name="Sun W.-H."/>
            <person name="Liu D.-K."/>
            <person name="Li Y."/>
            <person name="Chen G.-Z."/>
            <person name="Liu X.-D."/>
            <person name="Liao X.-Y."/>
            <person name="Jiang Y.-T."/>
            <person name="Yu X."/>
            <person name="Hao Y."/>
            <person name="Huang J."/>
            <person name="Zhao X.-W."/>
            <person name="Ke S."/>
            <person name="Chen Y.-Y."/>
            <person name="Wu W.-L."/>
            <person name="Hsu J.-L."/>
            <person name="Lin Y.-F."/>
            <person name="Huang M.-D."/>
            <person name="Li C.-Y."/>
            <person name="Huang L."/>
            <person name="Wang Z.-W."/>
            <person name="Zhao X."/>
            <person name="Zhong W.-Y."/>
            <person name="Peng D.-H."/>
            <person name="Ahmad S."/>
            <person name="Lan S."/>
            <person name="Zhang J.-S."/>
            <person name="Tsai W.-C."/>
            <person name="Van De Peer Y."/>
            <person name="Liu Z.-J."/>
        </authorList>
    </citation>
    <scope>NUCLEOTIDE SEQUENCE</scope>
    <source>
        <strain evidence="2">CP</strain>
        <tissue evidence="2">Leaves</tissue>
    </source>
</reference>
<evidence type="ECO:0000256" key="1">
    <source>
        <dbReference type="SAM" id="Phobius"/>
    </source>
</evidence>
<evidence type="ECO:0000313" key="3">
    <source>
        <dbReference type="Proteomes" id="UP001180020"/>
    </source>
</evidence>
<sequence>MDEANKTALENMRFYKFYPVQTSDTPDISNVKGLGWRGARASLWHGSCVERPTFWLASARLLAILSFCVCTSIVHVAPMILFGLDLDSHRTMIMYSGL</sequence>
<protein>
    <submittedName>
        <fullName evidence="2">Uncharacterized protein</fullName>
    </submittedName>
</protein>
<keyword evidence="1" id="KW-0812">Transmembrane</keyword>
<proteinExistence type="predicted"/>
<keyword evidence="1" id="KW-1133">Transmembrane helix</keyword>